<gene>
    <name evidence="1" type="ORF">DBW64_03075</name>
</gene>
<dbReference type="AlphaFoldDB" id="A0A368EJG1"/>
<dbReference type="InterPro" id="IPR032710">
    <property type="entry name" value="NTF2-like_dom_sf"/>
</dbReference>
<name>A0A368EJG1_9PROT</name>
<proteinExistence type="predicted"/>
<dbReference type="EMBL" id="QOQK01000010">
    <property type="protein sequence ID" value="RCL84646.1"/>
    <property type="molecule type" value="Genomic_DNA"/>
</dbReference>
<dbReference type="SUPFAM" id="SSF54427">
    <property type="entry name" value="NTF2-like"/>
    <property type="match status" value="1"/>
</dbReference>
<protein>
    <submittedName>
        <fullName evidence="1">Nuclear transport factor 2 family protein</fullName>
    </submittedName>
</protein>
<dbReference type="Proteomes" id="UP000252289">
    <property type="component" value="Unassembled WGS sequence"/>
</dbReference>
<accession>A0A368EJG1</accession>
<dbReference type="Gene3D" id="3.10.450.50">
    <property type="match status" value="1"/>
</dbReference>
<evidence type="ECO:0000313" key="1">
    <source>
        <dbReference type="EMBL" id="RCL84646.1"/>
    </source>
</evidence>
<organism evidence="1 2">
    <name type="scientific">PS1 clade bacterium</name>
    <dbReference type="NCBI Taxonomy" id="2175152"/>
    <lineage>
        <taxon>Bacteria</taxon>
        <taxon>Pseudomonadati</taxon>
        <taxon>Pseudomonadota</taxon>
        <taxon>Alphaproteobacteria</taxon>
        <taxon>PS1 clade</taxon>
    </lineage>
</organism>
<evidence type="ECO:0000313" key="2">
    <source>
        <dbReference type="Proteomes" id="UP000252289"/>
    </source>
</evidence>
<sequence length="132" mass="15154">MSDKPDLINLVNIFFEYARQGNFAELEAMMTDDIVIIESDSLPFAGRYTGKKALQNLYTKIMPMLKISEVRQSNLMLGETSVCCEVELHPKDSDEVIEMMEMYVFRGDKLCMIKPFYFNHDQVHAISKANTA</sequence>
<comment type="caution">
    <text evidence="1">The sequence shown here is derived from an EMBL/GenBank/DDBJ whole genome shotgun (WGS) entry which is preliminary data.</text>
</comment>
<reference evidence="1 2" key="1">
    <citation type="journal article" date="2018" name="Microbiome">
        <title>Fine metagenomic profile of the Mediterranean stratified and mixed water columns revealed by assembly and recruitment.</title>
        <authorList>
            <person name="Haro-Moreno J.M."/>
            <person name="Lopez-Perez M."/>
            <person name="De La Torre J.R."/>
            <person name="Picazo A."/>
            <person name="Camacho A."/>
            <person name="Rodriguez-Valera F."/>
        </authorList>
    </citation>
    <scope>NUCLEOTIDE SEQUENCE [LARGE SCALE GENOMIC DNA]</scope>
    <source>
        <strain evidence="1">MED-G50</strain>
    </source>
</reference>